<gene>
    <name evidence="1" type="ORF">WN55_08871</name>
</gene>
<name>A0A154P521_DUFNO</name>
<sequence length="119" mass="13659">MLLKTNVRIDPRHRLLEGSLPNAAVPQVAEIRANVSRLQKFTSSQRLQYRKAESHALVPKRFNNHVGTTLVQSEATRVCTEREASLTNFRAIYKERIVEPVLNLGKPGRTSRHLRYRLS</sequence>
<dbReference type="EMBL" id="KQ434820">
    <property type="protein sequence ID" value="KZC06987.1"/>
    <property type="molecule type" value="Genomic_DNA"/>
</dbReference>
<dbReference type="Proteomes" id="UP000076502">
    <property type="component" value="Unassembled WGS sequence"/>
</dbReference>
<evidence type="ECO:0000313" key="1">
    <source>
        <dbReference type="EMBL" id="KZC06987.1"/>
    </source>
</evidence>
<evidence type="ECO:0000313" key="2">
    <source>
        <dbReference type="Proteomes" id="UP000076502"/>
    </source>
</evidence>
<protein>
    <submittedName>
        <fullName evidence="1">Uncharacterized protein</fullName>
    </submittedName>
</protein>
<accession>A0A154P521</accession>
<proteinExistence type="predicted"/>
<organism evidence="1 2">
    <name type="scientific">Dufourea novaeangliae</name>
    <name type="common">Sweat bee</name>
    <dbReference type="NCBI Taxonomy" id="178035"/>
    <lineage>
        <taxon>Eukaryota</taxon>
        <taxon>Metazoa</taxon>
        <taxon>Ecdysozoa</taxon>
        <taxon>Arthropoda</taxon>
        <taxon>Hexapoda</taxon>
        <taxon>Insecta</taxon>
        <taxon>Pterygota</taxon>
        <taxon>Neoptera</taxon>
        <taxon>Endopterygota</taxon>
        <taxon>Hymenoptera</taxon>
        <taxon>Apocrita</taxon>
        <taxon>Aculeata</taxon>
        <taxon>Apoidea</taxon>
        <taxon>Anthophila</taxon>
        <taxon>Halictidae</taxon>
        <taxon>Rophitinae</taxon>
        <taxon>Dufourea</taxon>
    </lineage>
</organism>
<dbReference type="AlphaFoldDB" id="A0A154P521"/>
<reference evidence="1 2" key="1">
    <citation type="submission" date="2015-07" db="EMBL/GenBank/DDBJ databases">
        <title>The genome of Dufourea novaeangliae.</title>
        <authorList>
            <person name="Pan H."/>
            <person name="Kapheim K."/>
        </authorList>
    </citation>
    <scope>NUCLEOTIDE SEQUENCE [LARGE SCALE GENOMIC DNA]</scope>
    <source>
        <strain evidence="1">0120121106</strain>
        <tissue evidence="1">Whole body</tissue>
    </source>
</reference>
<keyword evidence="2" id="KW-1185">Reference proteome</keyword>